<name>A0A0F9LPB0_9ZZZZ</name>
<comment type="caution">
    <text evidence="1">The sequence shown here is derived from an EMBL/GenBank/DDBJ whole genome shotgun (WGS) entry which is preliminary data.</text>
</comment>
<reference evidence="1" key="1">
    <citation type="journal article" date="2015" name="Nature">
        <title>Complex archaea that bridge the gap between prokaryotes and eukaryotes.</title>
        <authorList>
            <person name="Spang A."/>
            <person name="Saw J.H."/>
            <person name="Jorgensen S.L."/>
            <person name="Zaremba-Niedzwiedzka K."/>
            <person name="Martijn J."/>
            <person name="Lind A.E."/>
            <person name="van Eijk R."/>
            <person name="Schleper C."/>
            <person name="Guy L."/>
            <person name="Ettema T.J."/>
        </authorList>
    </citation>
    <scope>NUCLEOTIDE SEQUENCE</scope>
</reference>
<evidence type="ECO:0000313" key="1">
    <source>
        <dbReference type="EMBL" id="KKM66210.1"/>
    </source>
</evidence>
<dbReference type="AlphaFoldDB" id="A0A0F9LPB0"/>
<gene>
    <name evidence="1" type="ORF">LCGC14_1483440</name>
</gene>
<protein>
    <submittedName>
        <fullName evidence="1">Uncharacterized protein</fullName>
    </submittedName>
</protein>
<accession>A0A0F9LPB0</accession>
<proteinExistence type="predicted"/>
<dbReference type="EMBL" id="LAZR01010578">
    <property type="protein sequence ID" value="KKM66210.1"/>
    <property type="molecule type" value="Genomic_DNA"/>
</dbReference>
<sequence length="46" mass="4876">MDDLTNNGEPVPGIFIDLIGGFKVGVVDKSLNQVVKALGYSGIDRI</sequence>
<organism evidence="1">
    <name type="scientific">marine sediment metagenome</name>
    <dbReference type="NCBI Taxonomy" id="412755"/>
    <lineage>
        <taxon>unclassified sequences</taxon>
        <taxon>metagenomes</taxon>
        <taxon>ecological metagenomes</taxon>
    </lineage>
</organism>